<organism evidence="3 4">
    <name type="scientific">Taenia crassiceps</name>
    <dbReference type="NCBI Taxonomy" id="6207"/>
    <lineage>
        <taxon>Eukaryota</taxon>
        <taxon>Metazoa</taxon>
        <taxon>Spiralia</taxon>
        <taxon>Lophotrochozoa</taxon>
        <taxon>Platyhelminthes</taxon>
        <taxon>Cestoda</taxon>
        <taxon>Eucestoda</taxon>
        <taxon>Cyclophyllidea</taxon>
        <taxon>Taeniidae</taxon>
        <taxon>Taenia</taxon>
    </lineage>
</organism>
<sequence length="1569" mass="175475">MLLLLLLIILAHSSVDCENINSNSYDIISPPEIHHHLQNIFDDNFDSSANIYIQTNRSFALAIELQEECLIQSVSIFTDTTNDTLQEIEVGYKSTNGRYSMKYDCRSTIDGYICQFPCTIGNEAASFAGKYIFWTVRQVGKSSWTRINGIAIQGSYIRYEATHKSKVEVLFRKPFSIQGILPDDERFCQTCYWKLFDESPPRHVYEEPKNMTVYFGRKFIVKELKLVLSFRHKEEFDFYFGSTDIRDAKVNIKDDCNQGDNLENFKQYICSIPSLGNLAIDQVKFFTENISKLAISGIPVYYPSLSLSTSEVTTTGGRSEFEITCTSIICAGSCEPPGEVETCQNLMLFRKQIDGGPATLVVQRGRLEPLWADVLRDLKVLVDEESKVVARIPRTHTYAGQYQCGCESTDATKTTVLSAQTAFERTDFLTEAIFQRNYTVLYGGKQQYQGDGGSRVIELATKGKGAFFHMMATGVTFASNLRTEIEWSEEGKRKNYETVYSQEERVRIYPDIEALANWTELVNRVQTQTVYPDAKDNETVIYRWSLPNQVPGSNITDVFHIVDVDKKPLDAVRAWVVSTTDGVLHVLAYCQHSDSSEPVSKDEIRVELLSHGCDPDAAPKILAAFGLSKNGTIVDAFPNHTRIDNLAYGQTVNLFLEGYSTFYRYELQVIVEGNRTTLLTVIPSGKPRLKDEIEAAKFDVSVTRFFTTPESDEIRVEIQVDLLSPVLLDHLNCTRGSLELTPTWNPGNRKNVSQQRFPTLFDFTALKTLKSLDFETNLVVGENMRSTKMRIPNPHLEKIVIEFDNVTGMLSWDFVSAELRPAVKEYVVLVSFEDIGCGTMENLTLNYLAALNCTKMEGCTTHLWSVEQLLNKRDILANYIITIIPKYFSFDDDKPVFGTPSQLMFTCGVQGHSTITLASQSSSPRSQVINLQPFRKTPCENAKAEEMDATFQLAAYAILAQGKVEMPLEGIEYKKLFSNNYGIGGTYKVCNLQPGREYKIKGFLNYPGPLSDLESAEMTFTTPDEILVPVKYVLKDIGSSLLFNCSAAVGTDSRFQKDVRWLRADGEPMPEGVISRTATIPDANGFLTASLSIPRIDDTHAGVYCCSPEPPVEHFYGKPSHCAEFRVIVNDLKLDRYELGANSGMAVSVTCSTKRDGKLQWRGPDGEVVVGTHHTAASNETGGVQSLSLLLPEVTTENVGDYQCWFEPTEGERRAPETFTLHLKKTLTVKRPAISAGTLRFGEIATLTCAPLMAGKSTKRLRWYRYGTAASSEAVLEAVTTTADGLQEVIEETDASKEVTLRVHLTPTSKGRYVCAAFPEEFSHLANEEQLPQKILLQHALQHTSVDISYHSAVEISNPSKLGDGEGLSLRCTGYPSLPDERLEWAFKEFAKEPTYVFDDIDHSSFTIANKERILHIMGCFRPNLTKAIATWPGAEEGNPRPTGHGMYSPDEIEIGIPEKFMKNPVCQGVVGHLVCQYRRRYAFPSSSSASAVAMLPEFGPRSRTRQSSFATAEEMVPLDVIRDAFSDHSIQGSSSKQVTEDNGSVVSYRRQTATYVLFLVISAAFHFV</sequence>
<feature type="chain" id="PRO_5046028302" description="Ig-like domain-containing protein" evidence="1">
    <location>
        <begin position="18"/>
        <end position="1569"/>
    </location>
</feature>
<keyword evidence="1" id="KW-0732">Signal</keyword>
<protein>
    <recommendedName>
        <fullName evidence="2">Ig-like domain-containing protein</fullName>
    </recommendedName>
</protein>
<feature type="signal peptide" evidence="1">
    <location>
        <begin position="1"/>
        <end position="17"/>
    </location>
</feature>
<evidence type="ECO:0000259" key="2">
    <source>
        <dbReference type="PROSITE" id="PS50835"/>
    </source>
</evidence>
<feature type="domain" description="Ig-like" evidence="2">
    <location>
        <begin position="1232"/>
        <end position="1317"/>
    </location>
</feature>
<dbReference type="InterPro" id="IPR007110">
    <property type="entry name" value="Ig-like_dom"/>
</dbReference>
<evidence type="ECO:0000256" key="1">
    <source>
        <dbReference type="SAM" id="SignalP"/>
    </source>
</evidence>
<dbReference type="PROSITE" id="PS50835">
    <property type="entry name" value="IG_LIKE"/>
    <property type="match status" value="2"/>
</dbReference>
<proteinExistence type="predicted"/>
<dbReference type="SUPFAM" id="SSF48726">
    <property type="entry name" value="Immunoglobulin"/>
    <property type="match status" value="1"/>
</dbReference>
<dbReference type="Proteomes" id="UP001651158">
    <property type="component" value="Unassembled WGS sequence"/>
</dbReference>
<accession>A0ABR4Q9Q8</accession>
<gene>
    <name evidence="3" type="ORF">TcWFU_004445</name>
</gene>
<name>A0ABR4Q9Q8_9CEST</name>
<dbReference type="EMBL" id="JAKROA010000006">
    <property type="protein sequence ID" value="KAL5106180.1"/>
    <property type="molecule type" value="Genomic_DNA"/>
</dbReference>
<dbReference type="InterPro" id="IPR003599">
    <property type="entry name" value="Ig_sub"/>
</dbReference>
<dbReference type="SMART" id="SM00409">
    <property type="entry name" value="IG"/>
    <property type="match status" value="3"/>
</dbReference>
<evidence type="ECO:0000313" key="4">
    <source>
        <dbReference type="Proteomes" id="UP001651158"/>
    </source>
</evidence>
<comment type="caution">
    <text evidence="3">The sequence shown here is derived from an EMBL/GenBank/DDBJ whole genome shotgun (WGS) entry which is preliminary data.</text>
</comment>
<keyword evidence="4" id="KW-1185">Reference proteome</keyword>
<evidence type="ECO:0000313" key="3">
    <source>
        <dbReference type="EMBL" id="KAL5106180.1"/>
    </source>
</evidence>
<feature type="domain" description="Ig-like" evidence="2">
    <location>
        <begin position="1023"/>
        <end position="1106"/>
    </location>
</feature>
<dbReference type="InterPro" id="IPR036179">
    <property type="entry name" value="Ig-like_dom_sf"/>
</dbReference>
<reference evidence="3 4" key="1">
    <citation type="journal article" date="2022" name="Front. Cell. Infect. Microbiol.">
        <title>The Genomes of Two Strains of Taenia crassiceps the Animal Model for the Study of Human Cysticercosis.</title>
        <authorList>
            <person name="Bobes R.J."/>
            <person name="Estrada K."/>
            <person name="Rios-Valencia D.G."/>
            <person name="Calderon-Gallegos A."/>
            <person name="de la Torre P."/>
            <person name="Carrero J.C."/>
            <person name="Sanchez-Flores A."/>
            <person name="Laclette J.P."/>
        </authorList>
    </citation>
    <scope>NUCLEOTIDE SEQUENCE [LARGE SCALE GENOMIC DNA]</scope>
    <source>
        <strain evidence="3">WFUcys</strain>
    </source>
</reference>
<dbReference type="CDD" id="cd00882">
    <property type="entry name" value="Ras_like_GTPase"/>
    <property type="match status" value="1"/>
</dbReference>